<evidence type="ECO:0000313" key="6">
    <source>
        <dbReference type="Proteomes" id="UP000653411"/>
    </source>
</evidence>
<comment type="caution">
    <text evidence="5">The sequence shown here is derived from an EMBL/GenBank/DDBJ whole genome shotgun (WGS) entry which is preliminary data.</text>
</comment>
<dbReference type="PROSITE" id="PS01124">
    <property type="entry name" value="HTH_ARAC_FAMILY_2"/>
    <property type="match status" value="1"/>
</dbReference>
<dbReference type="Pfam" id="PF14525">
    <property type="entry name" value="AraC_binding_2"/>
    <property type="match status" value="1"/>
</dbReference>
<dbReference type="InterPro" id="IPR020449">
    <property type="entry name" value="Tscrpt_reg_AraC-type_HTH"/>
</dbReference>
<dbReference type="InterPro" id="IPR011051">
    <property type="entry name" value="RmlC_Cupin_sf"/>
</dbReference>
<dbReference type="SUPFAM" id="SSF51182">
    <property type="entry name" value="RmlC-like cupins"/>
    <property type="match status" value="1"/>
</dbReference>
<name>A0A917XL75_9ACTN</name>
<keyword evidence="1" id="KW-0805">Transcription regulation</keyword>
<feature type="domain" description="HTH araC/xylS-type" evidence="4">
    <location>
        <begin position="222"/>
        <end position="323"/>
    </location>
</feature>
<organism evidence="5 6">
    <name type="scientific">Streptomyces fuscichromogenes</name>
    <dbReference type="NCBI Taxonomy" id="1324013"/>
    <lineage>
        <taxon>Bacteria</taxon>
        <taxon>Bacillati</taxon>
        <taxon>Actinomycetota</taxon>
        <taxon>Actinomycetes</taxon>
        <taxon>Kitasatosporales</taxon>
        <taxon>Streptomycetaceae</taxon>
        <taxon>Streptomyces</taxon>
    </lineage>
</organism>
<dbReference type="InterPro" id="IPR035418">
    <property type="entry name" value="AraC-bd_2"/>
</dbReference>
<reference evidence="5" key="2">
    <citation type="submission" date="2020-09" db="EMBL/GenBank/DDBJ databases">
        <authorList>
            <person name="Sun Q."/>
            <person name="Zhou Y."/>
        </authorList>
    </citation>
    <scope>NUCLEOTIDE SEQUENCE</scope>
    <source>
        <strain evidence="5">CGMCC 4.7110</strain>
    </source>
</reference>
<dbReference type="Gene3D" id="1.10.10.60">
    <property type="entry name" value="Homeodomain-like"/>
    <property type="match status" value="1"/>
</dbReference>
<dbReference type="InterPro" id="IPR050204">
    <property type="entry name" value="AraC_XylS_family_regulators"/>
</dbReference>
<dbReference type="SUPFAM" id="SSF46689">
    <property type="entry name" value="Homeodomain-like"/>
    <property type="match status" value="1"/>
</dbReference>
<evidence type="ECO:0000256" key="2">
    <source>
        <dbReference type="ARBA" id="ARBA00023125"/>
    </source>
</evidence>
<dbReference type="InterPro" id="IPR009057">
    <property type="entry name" value="Homeodomain-like_sf"/>
</dbReference>
<sequence length="325" mass="36095">MNEPGAAQPETADTGRRLTEIVRTTSLGTWTDAIRDTFVALDIKPAESAPFTGTVRTRRLAHLLAADVLATSQTFDRTGRLASRQPLDLMQIGMVVAGEGELVQDGRTCALRPGDFAIYESARPFTWHLRPEWHLRVFTWPRESIPLSETRSQQLTARTVRADSAVGQLISPLLSGILTHERDVSSGGAIRLADEIAELAITAALEEGDPGDPDSRAQEFRETILRYIDAHIDDADLTPQQIAQAFFISPRTLHRLFARFGETVATTIRLRRLQACRQAMLSPQNAHQPLTDIASRFGFADLAVFSRAFKAMYGVSPSRYRELNR</sequence>
<proteinExistence type="predicted"/>
<keyword evidence="6" id="KW-1185">Reference proteome</keyword>
<keyword evidence="3" id="KW-0804">Transcription</keyword>
<evidence type="ECO:0000313" key="5">
    <source>
        <dbReference type="EMBL" id="GGN36248.1"/>
    </source>
</evidence>
<protein>
    <submittedName>
        <fullName evidence="5">AraC family transcriptional regulator</fullName>
    </submittedName>
</protein>
<dbReference type="GO" id="GO:0043565">
    <property type="term" value="F:sequence-specific DNA binding"/>
    <property type="evidence" value="ECO:0007669"/>
    <property type="project" value="InterPro"/>
</dbReference>
<dbReference type="AlphaFoldDB" id="A0A917XL75"/>
<dbReference type="Proteomes" id="UP000653411">
    <property type="component" value="Unassembled WGS sequence"/>
</dbReference>
<dbReference type="PRINTS" id="PR00032">
    <property type="entry name" value="HTHARAC"/>
</dbReference>
<evidence type="ECO:0000256" key="1">
    <source>
        <dbReference type="ARBA" id="ARBA00023015"/>
    </source>
</evidence>
<dbReference type="GO" id="GO:0003700">
    <property type="term" value="F:DNA-binding transcription factor activity"/>
    <property type="evidence" value="ECO:0007669"/>
    <property type="project" value="InterPro"/>
</dbReference>
<dbReference type="PANTHER" id="PTHR46796:SF6">
    <property type="entry name" value="ARAC SUBFAMILY"/>
    <property type="match status" value="1"/>
</dbReference>
<gene>
    <name evidence="5" type="ORF">GCM10011578_079210</name>
</gene>
<dbReference type="PANTHER" id="PTHR46796">
    <property type="entry name" value="HTH-TYPE TRANSCRIPTIONAL ACTIVATOR RHAS-RELATED"/>
    <property type="match status" value="1"/>
</dbReference>
<reference evidence="5" key="1">
    <citation type="journal article" date="2014" name="Int. J. Syst. Evol. Microbiol.">
        <title>Complete genome sequence of Corynebacterium casei LMG S-19264T (=DSM 44701T), isolated from a smear-ripened cheese.</title>
        <authorList>
            <consortium name="US DOE Joint Genome Institute (JGI-PGF)"/>
            <person name="Walter F."/>
            <person name="Albersmeier A."/>
            <person name="Kalinowski J."/>
            <person name="Ruckert C."/>
        </authorList>
    </citation>
    <scope>NUCLEOTIDE SEQUENCE</scope>
    <source>
        <strain evidence="5">CGMCC 4.7110</strain>
    </source>
</reference>
<dbReference type="Pfam" id="PF12833">
    <property type="entry name" value="HTH_18"/>
    <property type="match status" value="1"/>
</dbReference>
<dbReference type="SMART" id="SM00342">
    <property type="entry name" value="HTH_ARAC"/>
    <property type="match status" value="1"/>
</dbReference>
<accession>A0A917XL75</accession>
<dbReference type="InterPro" id="IPR018060">
    <property type="entry name" value="HTH_AraC"/>
</dbReference>
<evidence type="ECO:0000259" key="4">
    <source>
        <dbReference type="PROSITE" id="PS01124"/>
    </source>
</evidence>
<dbReference type="EMBL" id="BMML01000025">
    <property type="protein sequence ID" value="GGN36248.1"/>
    <property type="molecule type" value="Genomic_DNA"/>
</dbReference>
<keyword evidence="2" id="KW-0238">DNA-binding</keyword>
<evidence type="ECO:0000256" key="3">
    <source>
        <dbReference type="ARBA" id="ARBA00023163"/>
    </source>
</evidence>